<evidence type="ECO:0000256" key="1">
    <source>
        <dbReference type="SAM" id="SignalP"/>
    </source>
</evidence>
<name>A0AA35RWB5_GEOBA</name>
<organism evidence="2 3">
    <name type="scientific">Geodia barretti</name>
    <name type="common">Barrett's horny sponge</name>
    <dbReference type="NCBI Taxonomy" id="519541"/>
    <lineage>
        <taxon>Eukaryota</taxon>
        <taxon>Metazoa</taxon>
        <taxon>Porifera</taxon>
        <taxon>Demospongiae</taxon>
        <taxon>Heteroscleromorpha</taxon>
        <taxon>Tetractinellida</taxon>
        <taxon>Astrophorina</taxon>
        <taxon>Geodiidae</taxon>
        <taxon>Geodia</taxon>
    </lineage>
</organism>
<proteinExistence type="predicted"/>
<gene>
    <name evidence="2" type="ORF">GBAR_LOCUS10722</name>
</gene>
<protein>
    <submittedName>
        <fullName evidence="2">Uncharacterized protein</fullName>
    </submittedName>
</protein>
<keyword evidence="3" id="KW-1185">Reference proteome</keyword>
<feature type="signal peptide" evidence="1">
    <location>
        <begin position="1"/>
        <end position="20"/>
    </location>
</feature>
<sequence>MWCCKTVVLLFFALLLAAHAPPLQLSSRNTALYFTAFKGLRVCKPPSLLEKRVCGLKRLSIVKGDQLLMLFWRPEVCHEFGCKCLPAAEVAYENYNSAGKNLSKVRLQQRYREFECA</sequence>
<comment type="caution">
    <text evidence="2">The sequence shown here is derived from an EMBL/GenBank/DDBJ whole genome shotgun (WGS) entry which is preliminary data.</text>
</comment>
<evidence type="ECO:0000313" key="2">
    <source>
        <dbReference type="EMBL" id="CAI8017746.1"/>
    </source>
</evidence>
<dbReference type="Proteomes" id="UP001174909">
    <property type="component" value="Unassembled WGS sequence"/>
</dbReference>
<keyword evidence="1" id="KW-0732">Signal</keyword>
<dbReference type="AlphaFoldDB" id="A0AA35RWB5"/>
<feature type="chain" id="PRO_5041284248" evidence="1">
    <location>
        <begin position="21"/>
        <end position="117"/>
    </location>
</feature>
<dbReference type="EMBL" id="CASHTH010001652">
    <property type="protein sequence ID" value="CAI8017746.1"/>
    <property type="molecule type" value="Genomic_DNA"/>
</dbReference>
<evidence type="ECO:0000313" key="3">
    <source>
        <dbReference type="Proteomes" id="UP001174909"/>
    </source>
</evidence>
<accession>A0AA35RWB5</accession>
<reference evidence="2" key="1">
    <citation type="submission" date="2023-03" db="EMBL/GenBank/DDBJ databases">
        <authorList>
            <person name="Steffen K."/>
            <person name="Cardenas P."/>
        </authorList>
    </citation>
    <scope>NUCLEOTIDE SEQUENCE</scope>
</reference>